<organism evidence="2 3">
    <name type="scientific">Haoranjiania flava</name>
    <dbReference type="NCBI Taxonomy" id="1856322"/>
    <lineage>
        <taxon>Bacteria</taxon>
        <taxon>Pseudomonadati</taxon>
        <taxon>Bacteroidota</taxon>
        <taxon>Chitinophagia</taxon>
        <taxon>Chitinophagales</taxon>
        <taxon>Chitinophagaceae</taxon>
        <taxon>Haoranjiania</taxon>
    </lineage>
</organism>
<dbReference type="EMBL" id="JAOTPL010000004">
    <property type="protein sequence ID" value="MCU7693762.1"/>
    <property type="molecule type" value="Genomic_DNA"/>
</dbReference>
<name>A0AAE3LJH9_9BACT</name>
<comment type="caution">
    <text evidence="2">The sequence shown here is derived from an EMBL/GenBank/DDBJ whole genome shotgun (WGS) entry which is preliminary data.</text>
</comment>
<dbReference type="RefSeq" id="WP_263037249.1">
    <property type="nucleotide sequence ID" value="NZ_JAOTPL010000004.1"/>
</dbReference>
<dbReference type="InterPro" id="IPR036514">
    <property type="entry name" value="SGNH_hydro_sf"/>
</dbReference>
<sequence length="496" mass="54212">MKKIKIYARATSQIIIFSIFLFMSCTKVGNPNGLPETIPPSEYQGKNDGIIKVLAIGNSFSEDAIESHLYELAKATGDSIVIGNLYIGGASLDLHVDNAAKNASIYSYRKIKNGAKKIYPNISIATAIGDEYWDYISFQQVSQESGIFSTFEKTLPVLYNYVKGKALNPNVKYLLHQTWAYAQNSTHAGFVNYDKDQMKMYKAIVGAYNQAKTLINAEKIVPSGTAIQNARTSVVGDNFTRDGYHLSIPFGRYVAAATWYESIFGKSPVGNTYKPSELSQFETNIAQNAAHYAMQNPNVVTEMVNFQGTGDFTGSILINFGTAAAPAGWNGVTAFREETSVSLKNNTNNYTGIRLTITEKFNGANTSGESSTTTDFNMPSAVSASAFFGNSKAEFGGVLVKQSKLKISGLDKNMKYNFCYFGSRNQSTDNRETKFITTGKNEVAVLQNSSNNKSVISCANAVQPNDNGEVTITITAGENNNNSTGFYYINAMRITK</sequence>
<gene>
    <name evidence="2" type="ORF">OD355_04440</name>
</gene>
<dbReference type="AlphaFoldDB" id="A0AAE3LJH9"/>
<dbReference type="InterPro" id="IPR032616">
    <property type="entry name" value="DUF4886"/>
</dbReference>
<feature type="domain" description="DUF4886" evidence="1">
    <location>
        <begin position="52"/>
        <end position="293"/>
    </location>
</feature>
<proteinExistence type="predicted"/>
<evidence type="ECO:0000313" key="2">
    <source>
        <dbReference type="EMBL" id="MCU7693762.1"/>
    </source>
</evidence>
<dbReference type="GO" id="GO:0016788">
    <property type="term" value="F:hydrolase activity, acting on ester bonds"/>
    <property type="evidence" value="ECO:0007669"/>
    <property type="project" value="UniProtKB-ARBA"/>
</dbReference>
<dbReference type="PROSITE" id="PS51257">
    <property type="entry name" value="PROKAR_LIPOPROTEIN"/>
    <property type="match status" value="1"/>
</dbReference>
<reference evidence="2" key="1">
    <citation type="submission" date="2022-10" db="EMBL/GenBank/DDBJ databases">
        <authorList>
            <person name="Kim H.S."/>
            <person name="Kim J.-S."/>
            <person name="Suh M.K."/>
            <person name="Eom M.K."/>
            <person name="Lee J.-S."/>
        </authorList>
    </citation>
    <scope>NUCLEOTIDE SEQUENCE</scope>
    <source>
        <strain evidence="2">LIP-5</strain>
    </source>
</reference>
<dbReference type="Proteomes" id="UP001209317">
    <property type="component" value="Unassembled WGS sequence"/>
</dbReference>
<accession>A0AAE3LJH9</accession>
<evidence type="ECO:0000259" key="1">
    <source>
        <dbReference type="Pfam" id="PF16227"/>
    </source>
</evidence>
<dbReference type="Gene3D" id="3.40.50.1110">
    <property type="entry name" value="SGNH hydrolase"/>
    <property type="match status" value="1"/>
</dbReference>
<evidence type="ECO:0000313" key="3">
    <source>
        <dbReference type="Proteomes" id="UP001209317"/>
    </source>
</evidence>
<keyword evidence="3" id="KW-1185">Reference proteome</keyword>
<dbReference type="Pfam" id="PF16227">
    <property type="entry name" value="DUF4886"/>
    <property type="match status" value="1"/>
</dbReference>
<protein>
    <submittedName>
        <fullName evidence="2">DUF4886 domain-containing protein</fullName>
    </submittedName>
</protein>